<dbReference type="Proteomes" id="UP000799444">
    <property type="component" value="Unassembled WGS sequence"/>
</dbReference>
<dbReference type="InterPro" id="IPR027417">
    <property type="entry name" value="P-loop_NTPase"/>
</dbReference>
<dbReference type="InterPro" id="IPR040632">
    <property type="entry name" value="Sulfotransfer_4"/>
</dbReference>
<evidence type="ECO:0000256" key="1">
    <source>
        <dbReference type="SAM" id="Phobius"/>
    </source>
</evidence>
<dbReference type="AlphaFoldDB" id="A0A9P4UXR0"/>
<evidence type="ECO:0000313" key="3">
    <source>
        <dbReference type="Proteomes" id="UP000799444"/>
    </source>
</evidence>
<dbReference type="Gene3D" id="3.40.50.300">
    <property type="entry name" value="P-loop containing nucleotide triphosphate hydrolases"/>
    <property type="match status" value="1"/>
</dbReference>
<keyword evidence="1" id="KW-0472">Membrane</keyword>
<evidence type="ECO:0000313" key="2">
    <source>
        <dbReference type="EMBL" id="KAF2730604.1"/>
    </source>
</evidence>
<keyword evidence="1" id="KW-0812">Transmembrane</keyword>
<dbReference type="Pfam" id="PF17784">
    <property type="entry name" value="Sulfotransfer_4"/>
    <property type="match status" value="1"/>
</dbReference>
<gene>
    <name evidence="2" type="ORF">EJ04DRAFT_585396</name>
</gene>
<dbReference type="SUPFAM" id="SSF52540">
    <property type="entry name" value="P-loop containing nucleoside triphosphate hydrolases"/>
    <property type="match status" value="1"/>
</dbReference>
<accession>A0A9P4UXR0</accession>
<keyword evidence="1" id="KW-1133">Transmembrane helix</keyword>
<protein>
    <submittedName>
        <fullName evidence="2">Uncharacterized protein</fullName>
    </submittedName>
</protein>
<dbReference type="PANTHER" id="PTHR36978">
    <property type="entry name" value="P-LOOP CONTAINING NUCLEOTIDE TRIPHOSPHATE HYDROLASE"/>
    <property type="match status" value="1"/>
</dbReference>
<dbReference type="PANTHER" id="PTHR36978:SF4">
    <property type="entry name" value="P-LOOP CONTAINING NUCLEOSIDE TRIPHOSPHATE HYDROLASE PROTEIN"/>
    <property type="match status" value="1"/>
</dbReference>
<dbReference type="EMBL" id="ML996213">
    <property type="protein sequence ID" value="KAF2730604.1"/>
    <property type="molecule type" value="Genomic_DNA"/>
</dbReference>
<proteinExistence type="predicted"/>
<sequence length="250" mass="29118">MKGSRRLTTVALKMALETLSYTPYHMSEALKNTKNGHLTFWQEALAAKYHGKGKPFGRQEFDKFLGEYDVLEDIPCIMFVDELLEAYADAKVILTNRDVNSWAISMENTFFTITRWKTLTLLKRWDTYVWGPYQDVLHTIMSHWGNGDSSNREALKRYYIKHYEHVRKNVPKDRLLEFQSADGWAPLCKFLGKSVPEGEYPRVNDAKHTVKLHNFLYYIRIVMLMKQPLLIAMSVVVGGAAVWWAMKKDL</sequence>
<name>A0A9P4UXR0_9PLEO</name>
<reference evidence="2" key="1">
    <citation type="journal article" date="2020" name="Stud. Mycol.">
        <title>101 Dothideomycetes genomes: a test case for predicting lifestyles and emergence of pathogens.</title>
        <authorList>
            <person name="Haridas S."/>
            <person name="Albert R."/>
            <person name="Binder M."/>
            <person name="Bloem J."/>
            <person name="Labutti K."/>
            <person name="Salamov A."/>
            <person name="Andreopoulos B."/>
            <person name="Baker S."/>
            <person name="Barry K."/>
            <person name="Bills G."/>
            <person name="Bluhm B."/>
            <person name="Cannon C."/>
            <person name="Castanera R."/>
            <person name="Culley D."/>
            <person name="Daum C."/>
            <person name="Ezra D."/>
            <person name="Gonzalez J."/>
            <person name="Henrissat B."/>
            <person name="Kuo A."/>
            <person name="Liang C."/>
            <person name="Lipzen A."/>
            <person name="Lutzoni F."/>
            <person name="Magnuson J."/>
            <person name="Mondo S."/>
            <person name="Nolan M."/>
            <person name="Ohm R."/>
            <person name="Pangilinan J."/>
            <person name="Park H.-J."/>
            <person name="Ramirez L."/>
            <person name="Alfaro M."/>
            <person name="Sun H."/>
            <person name="Tritt A."/>
            <person name="Yoshinaga Y."/>
            <person name="Zwiers L.-H."/>
            <person name="Turgeon B."/>
            <person name="Goodwin S."/>
            <person name="Spatafora J."/>
            <person name="Crous P."/>
            <person name="Grigoriev I."/>
        </authorList>
    </citation>
    <scope>NUCLEOTIDE SEQUENCE</scope>
    <source>
        <strain evidence="2">CBS 125425</strain>
    </source>
</reference>
<comment type="caution">
    <text evidence="2">The sequence shown here is derived from an EMBL/GenBank/DDBJ whole genome shotgun (WGS) entry which is preliminary data.</text>
</comment>
<dbReference type="OrthoDB" id="408152at2759"/>
<organism evidence="2 3">
    <name type="scientific">Polyplosphaeria fusca</name>
    <dbReference type="NCBI Taxonomy" id="682080"/>
    <lineage>
        <taxon>Eukaryota</taxon>
        <taxon>Fungi</taxon>
        <taxon>Dikarya</taxon>
        <taxon>Ascomycota</taxon>
        <taxon>Pezizomycotina</taxon>
        <taxon>Dothideomycetes</taxon>
        <taxon>Pleosporomycetidae</taxon>
        <taxon>Pleosporales</taxon>
        <taxon>Tetraplosphaeriaceae</taxon>
        <taxon>Polyplosphaeria</taxon>
    </lineage>
</organism>
<keyword evidence="3" id="KW-1185">Reference proteome</keyword>
<feature type="transmembrane region" description="Helical" evidence="1">
    <location>
        <begin position="229"/>
        <end position="246"/>
    </location>
</feature>